<dbReference type="PANTHER" id="PTHR10157:SF23">
    <property type="entry name" value="MOXD1 HOMOLOG 1"/>
    <property type="match status" value="1"/>
</dbReference>
<dbReference type="InterPro" id="IPR036939">
    <property type="entry name" value="Cu2_ascorb_mOase_N_sf"/>
</dbReference>
<accession>A0ABD3WCG9</accession>
<keyword evidence="7" id="KW-1185">Reference proteome</keyword>
<feature type="chain" id="PRO_5044782838" description="DOMON domain-containing protein" evidence="3">
    <location>
        <begin position="25"/>
        <end position="433"/>
    </location>
</feature>
<gene>
    <name evidence="6" type="ORF">ACJMK2_039238</name>
</gene>
<feature type="domain" description="Copper type II ascorbate-dependent monooxygenase N-terminal" evidence="4">
    <location>
        <begin position="99"/>
        <end position="193"/>
    </location>
</feature>
<dbReference type="SUPFAM" id="SSF49742">
    <property type="entry name" value="PHM/PNGase F"/>
    <property type="match status" value="2"/>
</dbReference>
<organism evidence="6 7">
    <name type="scientific">Sinanodonta woodiana</name>
    <name type="common">Chinese pond mussel</name>
    <name type="synonym">Anodonta woodiana</name>
    <dbReference type="NCBI Taxonomy" id="1069815"/>
    <lineage>
        <taxon>Eukaryota</taxon>
        <taxon>Metazoa</taxon>
        <taxon>Spiralia</taxon>
        <taxon>Lophotrochozoa</taxon>
        <taxon>Mollusca</taxon>
        <taxon>Bivalvia</taxon>
        <taxon>Autobranchia</taxon>
        <taxon>Heteroconchia</taxon>
        <taxon>Palaeoheterodonta</taxon>
        <taxon>Unionida</taxon>
        <taxon>Unionoidea</taxon>
        <taxon>Unionidae</taxon>
        <taxon>Unioninae</taxon>
        <taxon>Sinanodonta</taxon>
    </lineage>
</organism>
<evidence type="ECO:0000256" key="2">
    <source>
        <dbReference type="ARBA" id="ARBA00023180"/>
    </source>
</evidence>
<evidence type="ECO:0000313" key="6">
    <source>
        <dbReference type="EMBL" id="KAL3871230.1"/>
    </source>
</evidence>
<sequence>MESLICTGFILHAVILAHILLIKCQELGKFTKLPFIRPLEDTNHVILRWQYTETDIMFEVSMPTLGIVGLGIARDRDNSSMFPADIALGWVQDGLVYLAFEAVFDSEHQPIIHHQFLMGCKLPDGLEPSRFHGETFECAEHLNFLLRYCGYVIFSWGIGMEPFFYPDHMGVSFGGTNDPELFILQSHYHNHTNAQTSDDRDDSSGIRITLTRKLRQYDAGTLHVGHMPSPSLLIPPGEPNFLTSSDCPSSCIDWGLGSNGTIKIAAVFIHTHERGTSVRVKVIRNGLELPWLAYDKHYSFRHQYTRLLTQEFTLQKGGYRKNDEMCIATLIYYPRKSLDTCLTWPIYDQLRNTLNQPIPPQYALSFLSTVNWRNDLIMRRNFRIALNTSAQTSLCTSLDLPERVISYTFRPVLIRRPYAPPSTCIDPVLLTHQ</sequence>
<keyword evidence="3" id="KW-0732">Signal</keyword>
<protein>
    <recommendedName>
        <fullName evidence="8">DOMON domain-containing protein</fullName>
    </recommendedName>
</protein>
<evidence type="ECO:0000256" key="1">
    <source>
        <dbReference type="ARBA" id="ARBA00023157"/>
    </source>
</evidence>
<dbReference type="InterPro" id="IPR000323">
    <property type="entry name" value="Cu2_ascorb_mOase_N"/>
</dbReference>
<comment type="caution">
    <text evidence="6">The sequence shown here is derived from an EMBL/GenBank/DDBJ whole genome shotgun (WGS) entry which is preliminary data.</text>
</comment>
<dbReference type="AlphaFoldDB" id="A0ABD3WCG9"/>
<dbReference type="Pfam" id="PF01082">
    <property type="entry name" value="Cu2_monooxygen"/>
    <property type="match status" value="1"/>
</dbReference>
<dbReference type="InterPro" id="IPR000945">
    <property type="entry name" value="DBH-like"/>
</dbReference>
<dbReference type="InterPro" id="IPR014784">
    <property type="entry name" value="Cu2_ascorb_mOase-like_C"/>
</dbReference>
<keyword evidence="1" id="KW-1015">Disulfide bond</keyword>
<evidence type="ECO:0000313" key="7">
    <source>
        <dbReference type="Proteomes" id="UP001634394"/>
    </source>
</evidence>
<dbReference type="EMBL" id="JBJQND010000007">
    <property type="protein sequence ID" value="KAL3871230.1"/>
    <property type="molecule type" value="Genomic_DNA"/>
</dbReference>
<evidence type="ECO:0000259" key="5">
    <source>
        <dbReference type="Pfam" id="PF03712"/>
    </source>
</evidence>
<name>A0ABD3WCG9_SINWO</name>
<dbReference type="Pfam" id="PF03712">
    <property type="entry name" value="Cu2_monoox_C"/>
    <property type="match status" value="1"/>
</dbReference>
<dbReference type="Proteomes" id="UP001634394">
    <property type="component" value="Unassembled WGS sequence"/>
</dbReference>
<evidence type="ECO:0000256" key="3">
    <source>
        <dbReference type="SAM" id="SignalP"/>
    </source>
</evidence>
<dbReference type="Gene3D" id="2.60.120.310">
    <property type="entry name" value="Copper type II, ascorbate-dependent monooxygenase, N-terminal domain"/>
    <property type="match status" value="1"/>
</dbReference>
<proteinExistence type="predicted"/>
<dbReference type="InterPro" id="IPR024548">
    <property type="entry name" value="Cu2_monoox_C"/>
</dbReference>
<dbReference type="PANTHER" id="PTHR10157">
    <property type="entry name" value="DOPAMINE BETA HYDROXYLASE RELATED"/>
    <property type="match status" value="1"/>
</dbReference>
<feature type="signal peptide" evidence="3">
    <location>
        <begin position="1"/>
        <end position="24"/>
    </location>
</feature>
<keyword evidence="2" id="KW-0325">Glycoprotein</keyword>
<dbReference type="InterPro" id="IPR008977">
    <property type="entry name" value="PHM/PNGase_F_dom_sf"/>
</dbReference>
<feature type="domain" description="Copper type II ascorbate-dependent monooxygenase C-terminal" evidence="5">
    <location>
        <begin position="217"/>
        <end position="317"/>
    </location>
</feature>
<reference evidence="6 7" key="1">
    <citation type="submission" date="2024-11" db="EMBL/GenBank/DDBJ databases">
        <title>Chromosome-level genome assembly of the freshwater bivalve Anodonta woodiana.</title>
        <authorList>
            <person name="Chen X."/>
        </authorList>
    </citation>
    <scope>NUCLEOTIDE SEQUENCE [LARGE SCALE GENOMIC DNA]</scope>
    <source>
        <strain evidence="6">MN2024</strain>
        <tissue evidence="6">Gills</tissue>
    </source>
</reference>
<dbReference type="Gene3D" id="2.60.120.230">
    <property type="match status" value="1"/>
</dbReference>
<evidence type="ECO:0008006" key="8">
    <source>
        <dbReference type="Google" id="ProtNLM"/>
    </source>
</evidence>
<evidence type="ECO:0000259" key="4">
    <source>
        <dbReference type="Pfam" id="PF01082"/>
    </source>
</evidence>